<dbReference type="GO" id="GO:0005777">
    <property type="term" value="C:peroxisome"/>
    <property type="evidence" value="ECO:0007669"/>
    <property type="project" value="UniProtKB-SubCell"/>
</dbReference>
<evidence type="ECO:0000256" key="4">
    <source>
        <dbReference type="ARBA" id="ARBA00022832"/>
    </source>
</evidence>
<organism evidence="9 10">
    <name type="scientific">Malassezia yamatoensis</name>
    <dbReference type="NCBI Taxonomy" id="253288"/>
    <lineage>
        <taxon>Eukaryota</taxon>
        <taxon>Fungi</taxon>
        <taxon>Dikarya</taxon>
        <taxon>Basidiomycota</taxon>
        <taxon>Ustilaginomycotina</taxon>
        <taxon>Malasseziomycetes</taxon>
        <taxon>Malasseziales</taxon>
        <taxon>Malasseziaceae</taxon>
        <taxon>Malassezia</taxon>
    </lineage>
</organism>
<evidence type="ECO:0008006" key="11">
    <source>
        <dbReference type="Google" id="ProtNLM"/>
    </source>
</evidence>
<reference evidence="9 10" key="1">
    <citation type="submission" date="2023-03" db="EMBL/GenBank/DDBJ databases">
        <title>Mating type loci evolution in Malassezia.</title>
        <authorList>
            <person name="Coelho M.A."/>
        </authorList>
    </citation>
    <scope>NUCLEOTIDE SEQUENCE [LARGE SCALE GENOMIC DNA]</scope>
    <source>
        <strain evidence="9 10">CBS 9725</strain>
    </source>
</reference>
<evidence type="ECO:0000256" key="5">
    <source>
        <dbReference type="ARBA" id="ARBA00022990"/>
    </source>
</evidence>
<name>A0AAJ5YN59_9BASI</name>
<dbReference type="PANTHER" id="PTHR43149:SF1">
    <property type="entry name" value="DELTA(3,5)-DELTA(2,4)-DIENOYL-COA ISOMERASE, MITOCHONDRIAL"/>
    <property type="match status" value="1"/>
</dbReference>
<dbReference type="Gene3D" id="1.10.12.10">
    <property type="entry name" value="Lyase 2-enoyl-coa Hydratase, Chain A, domain 2"/>
    <property type="match status" value="1"/>
</dbReference>
<dbReference type="GO" id="GO:0006631">
    <property type="term" value="P:fatty acid metabolic process"/>
    <property type="evidence" value="ECO:0007669"/>
    <property type="project" value="UniProtKB-KW"/>
</dbReference>
<dbReference type="Gene3D" id="3.90.226.10">
    <property type="entry name" value="2-enoyl-CoA Hydratase, Chain A, domain 1"/>
    <property type="match status" value="1"/>
</dbReference>
<dbReference type="GO" id="GO:0051750">
    <property type="term" value="F:delta(3,5)-delta(2,4)-dienoyl-CoA isomerase activity"/>
    <property type="evidence" value="ECO:0007669"/>
    <property type="project" value="TreeGrafter"/>
</dbReference>
<dbReference type="PANTHER" id="PTHR43149">
    <property type="entry name" value="ENOYL-COA HYDRATASE"/>
    <property type="match status" value="1"/>
</dbReference>
<dbReference type="Pfam" id="PF00378">
    <property type="entry name" value="ECH_1"/>
    <property type="match status" value="1"/>
</dbReference>
<dbReference type="FunFam" id="3.90.226.10:FF:000024">
    <property type="entry name" value="Delta3,5-delta2,4-dienoyl-CoA isomerase"/>
    <property type="match status" value="1"/>
</dbReference>
<dbReference type="InterPro" id="IPR045002">
    <property type="entry name" value="Ech1-like"/>
</dbReference>
<protein>
    <recommendedName>
        <fullName evidence="11">Delta(3,5)-Delta(2,4)-dienoyl-CoA isomerase, mitochondrial</fullName>
    </recommendedName>
</protein>
<dbReference type="EMBL" id="CP119943">
    <property type="protein sequence ID" value="WFC97368.1"/>
    <property type="molecule type" value="Genomic_DNA"/>
</dbReference>
<comment type="pathway">
    <text evidence="2">Lipid metabolism; fatty acid beta-oxidation.</text>
</comment>
<dbReference type="FunFam" id="1.10.12.10:FF:000004">
    <property type="entry name" value="Delta3,5-delta2,4-dienoyl-CoA isomerase"/>
    <property type="match status" value="1"/>
</dbReference>
<dbReference type="Proteomes" id="UP001219567">
    <property type="component" value="Chromosome 1"/>
</dbReference>
<evidence type="ECO:0000256" key="2">
    <source>
        <dbReference type="ARBA" id="ARBA00005005"/>
    </source>
</evidence>
<evidence type="ECO:0000256" key="6">
    <source>
        <dbReference type="ARBA" id="ARBA00023098"/>
    </source>
</evidence>
<dbReference type="SUPFAM" id="SSF52096">
    <property type="entry name" value="ClpP/crotonase"/>
    <property type="match status" value="1"/>
</dbReference>
<dbReference type="CDD" id="cd06558">
    <property type="entry name" value="crotonase-like"/>
    <property type="match status" value="1"/>
</dbReference>
<evidence type="ECO:0000256" key="7">
    <source>
        <dbReference type="ARBA" id="ARBA00023140"/>
    </source>
</evidence>
<keyword evidence="5" id="KW-0007">Acetylation</keyword>
<evidence type="ECO:0000256" key="3">
    <source>
        <dbReference type="ARBA" id="ARBA00005254"/>
    </source>
</evidence>
<evidence type="ECO:0000313" key="9">
    <source>
        <dbReference type="EMBL" id="WFC97368.1"/>
    </source>
</evidence>
<dbReference type="InterPro" id="IPR014748">
    <property type="entry name" value="Enoyl-CoA_hydra_C"/>
</dbReference>
<proteinExistence type="inferred from homology"/>
<dbReference type="InterPro" id="IPR001753">
    <property type="entry name" value="Enoyl-CoA_hydra/iso"/>
</dbReference>
<comment type="similarity">
    <text evidence="3">Belongs to the enoyl-CoA hydratase/isomerase family.</text>
</comment>
<keyword evidence="8" id="KW-0413">Isomerase</keyword>
<evidence type="ECO:0000256" key="8">
    <source>
        <dbReference type="ARBA" id="ARBA00023235"/>
    </source>
</evidence>
<keyword evidence="10" id="KW-1185">Reference proteome</keyword>
<gene>
    <name evidence="9" type="ORF">MYAM1_000078</name>
</gene>
<comment type="subcellular location">
    <subcellularLocation>
        <location evidence="1">Peroxisome</location>
    </subcellularLocation>
</comment>
<keyword evidence="6" id="KW-0443">Lipid metabolism</keyword>
<evidence type="ECO:0000313" key="10">
    <source>
        <dbReference type="Proteomes" id="UP001219567"/>
    </source>
</evidence>
<keyword evidence="4" id="KW-0276">Fatty acid metabolism</keyword>
<dbReference type="GO" id="GO:0005739">
    <property type="term" value="C:mitochondrion"/>
    <property type="evidence" value="ECO:0007669"/>
    <property type="project" value="TreeGrafter"/>
</dbReference>
<evidence type="ECO:0000256" key="1">
    <source>
        <dbReference type="ARBA" id="ARBA00004275"/>
    </source>
</evidence>
<dbReference type="AlphaFoldDB" id="A0AAJ5YN59"/>
<sequence length="281" mass="30709">MSYPAVYKDMTEAEYFSLEWLAPNVLGVGINRPPVNAFHVAMWKEMQRIFSHIKLDGEIRAVVLYGNGRCFTAGLDLLDASLQERLSGEDPARISIQLRDFIDQFQNAISSIELCERPVISVAHGSCIGLAIDIMSAADIRYTAADAQFSIREAAIGLAADIGSLQRFPKIVGNDSVARELAYTARFFDAKEAKEIGFVSKVCKNQEEAFQAAITTAKQIAQVSPIAVTGSKQAMVYSRDHTVAEGLQFMGYLNAALLQTEDVGNAIQAIMSKTSAKFAKL</sequence>
<dbReference type="InterPro" id="IPR029045">
    <property type="entry name" value="ClpP/crotonase-like_dom_sf"/>
</dbReference>
<accession>A0AAJ5YN59</accession>
<keyword evidence="7" id="KW-0576">Peroxisome</keyword>